<evidence type="ECO:0000313" key="3">
    <source>
        <dbReference type="Proteomes" id="UP000002734"/>
    </source>
</evidence>
<gene>
    <name evidence="2" type="ordered locus">Dd703_0293</name>
</gene>
<dbReference type="Gene3D" id="3.20.20.450">
    <property type="entry name" value="EAL domain"/>
    <property type="match status" value="1"/>
</dbReference>
<dbReference type="PROSITE" id="PS50883">
    <property type="entry name" value="EAL"/>
    <property type="match status" value="1"/>
</dbReference>
<dbReference type="InterPro" id="IPR001633">
    <property type="entry name" value="EAL_dom"/>
</dbReference>
<name>C6C7J2_MUSP7</name>
<dbReference type="EMBL" id="CP001654">
    <property type="protein sequence ID" value="ACS84110.1"/>
    <property type="molecule type" value="Genomic_DNA"/>
</dbReference>
<dbReference type="AlphaFoldDB" id="C6C7J2"/>
<evidence type="ECO:0000259" key="1">
    <source>
        <dbReference type="PROSITE" id="PS50883"/>
    </source>
</evidence>
<dbReference type="HOGENOM" id="CLU_1308490_0_0_6"/>
<organism evidence="2 3">
    <name type="scientific">Musicola paradisiaca (strain Ech703)</name>
    <name type="common">Dickeya paradisiaca</name>
    <name type="synonym">Dickeya dadantii</name>
    <dbReference type="NCBI Taxonomy" id="579405"/>
    <lineage>
        <taxon>Bacteria</taxon>
        <taxon>Pseudomonadati</taxon>
        <taxon>Pseudomonadota</taxon>
        <taxon>Gammaproteobacteria</taxon>
        <taxon>Enterobacterales</taxon>
        <taxon>Pectobacteriaceae</taxon>
        <taxon>Musicola</taxon>
    </lineage>
</organism>
<protein>
    <submittedName>
        <fullName evidence="2">Diguanylate phosphodiesterase</fullName>
    </submittedName>
</protein>
<dbReference type="STRING" id="579405.Dd703_0293"/>
<dbReference type="Proteomes" id="UP000002734">
    <property type="component" value="Chromosome"/>
</dbReference>
<dbReference type="InterPro" id="IPR035919">
    <property type="entry name" value="EAL_sf"/>
</dbReference>
<dbReference type="SUPFAM" id="SSF141868">
    <property type="entry name" value="EAL domain-like"/>
    <property type="match status" value="1"/>
</dbReference>
<keyword evidence="3" id="KW-1185">Reference proteome</keyword>
<sequence>MPFPTMNKFQLLAIKLQYIRTAWLSSTLPVPVLSIELDRELLMFLVGNKALLDIVGQTKDIRFLVSEHIDIIGDEQSHRALQLLTSMTKIWLNNFGAGRTNISLLNRVTFEYIKIEKSFLLKYGELTFFRKILADINGWSQGAILTGIDNDEMYRQFNARDIYGMQGALWQTTTLMADYDAVGSMATADIAQPAPFITEGITVANDIYRQ</sequence>
<reference evidence="2" key="1">
    <citation type="submission" date="2009-06" db="EMBL/GenBank/DDBJ databases">
        <title>Complete sequence of Dickeya dadantii Ech703.</title>
        <authorList>
            <consortium name="US DOE Joint Genome Institute"/>
            <person name="Lucas S."/>
            <person name="Copeland A."/>
            <person name="Lapidus A."/>
            <person name="Glavina del Rio T."/>
            <person name="Dalin E."/>
            <person name="Tice H."/>
            <person name="Bruce D."/>
            <person name="Goodwin L."/>
            <person name="Pitluck S."/>
            <person name="Chertkov O."/>
            <person name="Brettin T."/>
            <person name="Detter J.C."/>
            <person name="Han C."/>
            <person name="Larimer F."/>
            <person name="Land M."/>
            <person name="Hauser L."/>
            <person name="Kyrpides N."/>
            <person name="Mikhailova N."/>
            <person name="Balakrishnan V."/>
            <person name="Glasner J."/>
            <person name="Perna N.T."/>
        </authorList>
    </citation>
    <scope>NUCLEOTIDE SEQUENCE [LARGE SCALE GENOMIC DNA]</scope>
    <source>
        <strain evidence="2">Ech703</strain>
    </source>
</reference>
<feature type="domain" description="EAL" evidence="1">
    <location>
        <begin position="1"/>
        <end position="187"/>
    </location>
</feature>
<dbReference type="Pfam" id="PF00563">
    <property type="entry name" value="EAL"/>
    <property type="match status" value="1"/>
</dbReference>
<proteinExistence type="predicted"/>
<dbReference type="KEGG" id="dda:Dd703_0293"/>
<accession>C6C7J2</accession>
<dbReference type="eggNOG" id="COG2200">
    <property type="taxonomic scope" value="Bacteria"/>
</dbReference>
<evidence type="ECO:0000313" key="2">
    <source>
        <dbReference type="EMBL" id="ACS84110.1"/>
    </source>
</evidence>